<dbReference type="InterPro" id="IPR013325">
    <property type="entry name" value="RNA_pol_sigma_r2"/>
</dbReference>
<proteinExistence type="predicted"/>
<feature type="domain" description="RNA polymerase sigma-70 region 2" evidence="2">
    <location>
        <begin position="149"/>
        <end position="209"/>
    </location>
</feature>
<protein>
    <submittedName>
        <fullName evidence="3">RNA polymerase sigma-70 factor (ECF subfamily)</fullName>
    </submittedName>
</protein>
<accession>A0ABV2NSS6</accession>
<dbReference type="InterPro" id="IPR007627">
    <property type="entry name" value="RNA_pol_sigma70_r2"/>
</dbReference>
<dbReference type="Pfam" id="PF04542">
    <property type="entry name" value="Sigma70_r2"/>
    <property type="match status" value="1"/>
</dbReference>
<evidence type="ECO:0000259" key="2">
    <source>
        <dbReference type="Pfam" id="PF04542"/>
    </source>
</evidence>
<gene>
    <name evidence="3" type="ORF">ABIC20_006945</name>
</gene>
<keyword evidence="4" id="KW-1185">Reference proteome</keyword>
<reference evidence="3 4" key="1">
    <citation type="submission" date="2024-06" db="EMBL/GenBank/DDBJ databases">
        <title>Genomics of switchgrass bacterial isolates.</title>
        <authorList>
            <person name="Shade A."/>
        </authorList>
    </citation>
    <scope>NUCLEOTIDE SEQUENCE [LARGE SCALE GENOMIC DNA]</scope>
    <source>
        <strain evidence="3 4">PvP084</strain>
    </source>
</reference>
<dbReference type="Proteomes" id="UP001549119">
    <property type="component" value="Unassembled WGS sequence"/>
</dbReference>
<dbReference type="SUPFAM" id="SSF88946">
    <property type="entry name" value="Sigma2 domain of RNA polymerase sigma factors"/>
    <property type="match status" value="1"/>
</dbReference>
<sequence>MHPRKRLRCSAVRRLILDSCAVRVLFDDTSRLLGRSPVALPWADDRAHAAGMALRPVQQTSIMVLLYWSSGQCGTEHRMPYHPDTPSRSGAGKVPGSPRLEADGRSVRPPTATGPAETHPRGLPVWDLDAAADPDSPFDPDWFRGELVRLLPHLRRFAGSMTKVADRTEDLVQETLLRSWLAQDRFPPGGDLRAWTFAIMRSSFYSARRGAIDGPGIVDASSGRPCVNSVLPIRKGRRPGV</sequence>
<evidence type="ECO:0000313" key="3">
    <source>
        <dbReference type="EMBL" id="MET3869567.1"/>
    </source>
</evidence>
<organism evidence="3 4">
    <name type="scientific">Methylobacterium radiotolerans</name>
    <dbReference type="NCBI Taxonomy" id="31998"/>
    <lineage>
        <taxon>Bacteria</taxon>
        <taxon>Pseudomonadati</taxon>
        <taxon>Pseudomonadota</taxon>
        <taxon>Alphaproteobacteria</taxon>
        <taxon>Hyphomicrobiales</taxon>
        <taxon>Methylobacteriaceae</taxon>
        <taxon>Methylobacterium</taxon>
    </lineage>
</organism>
<name>A0ABV2NSS6_9HYPH</name>
<evidence type="ECO:0000256" key="1">
    <source>
        <dbReference type="SAM" id="MobiDB-lite"/>
    </source>
</evidence>
<dbReference type="EMBL" id="JBEPNW010000003">
    <property type="protein sequence ID" value="MET3869567.1"/>
    <property type="molecule type" value="Genomic_DNA"/>
</dbReference>
<evidence type="ECO:0000313" key="4">
    <source>
        <dbReference type="Proteomes" id="UP001549119"/>
    </source>
</evidence>
<dbReference type="Gene3D" id="1.20.140.160">
    <property type="match status" value="1"/>
</dbReference>
<comment type="caution">
    <text evidence="3">The sequence shown here is derived from an EMBL/GenBank/DDBJ whole genome shotgun (WGS) entry which is preliminary data.</text>
</comment>
<feature type="region of interest" description="Disordered" evidence="1">
    <location>
        <begin position="77"/>
        <end position="126"/>
    </location>
</feature>